<comment type="caution">
    <text evidence="1">The sequence shown here is derived from an EMBL/GenBank/DDBJ whole genome shotgun (WGS) entry which is preliminary data.</text>
</comment>
<organism evidence="1 2">
    <name type="scientific">Desulfitobacterium hafniense</name>
    <name type="common">Desulfitobacterium frappieri</name>
    <dbReference type="NCBI Taxonomy" id="49338"/>
    <lineage>
        <taxon>Bacteria</taxon>
        <taxon>Bacillati</taxon>
        <taxon>Bacillota</taxon>
        <taxon>Clostridia</taxon>
        <taxon>Eubacteriales</taxon>
        <taxon>Desulfitobacteriaceae</taxon>
        <taxon>Desulfitobacterium</taxon>
    </lineage>
</organism>
<evidence type="ECO:0000313" key="2">
    <source>
        <dbReference type="Proteomes" id="UP000054623"/>
    </source>
</evidence>
<gene>
    <name evidence="1" type="ORF">AT727_17765</name>
</gene>
<dbReference type="EMBL" id="LOCK01000011">
    <property type="protein sequence ID" value="KTE92770.1"/>
    <property type="molecule type" value="Genomic_DNA"/>
</dbReference>
<accession>A0A0W1JMI3</accession>
<dbReference type="RefSeq" id="WP_005807942.1">
    <property type="nucleotide sequence ID" value="NZ_CABKQQ010000004.1"/>
</dbReference>
<name>A0A0W1JMI3_DESHA</name>
<sequence>MDNNKRELLIGVLKSGIAAIPHVGEALNEVLFEIRGRIAQKRLKDFTNSLLSPFMKKNKAKNSSI</sequence>
<evidence type="ECO:0000313" key="1">
    <source>
        <dbReference type="EMBL" id="KTE92770.1"/>
    </source>
</evidence>
<dbReference type="AlphaFoldDB" id="A0A0W1JMI3"/>
<protein>
    <submittedName>
        <fullName evidence="1">Uncharacterized protein</fullName>
    </submittedName>
</protein>
<reference evidence="1 2" key="1">
    <citation type="submission" date="2015-12" db="EMBL/GenBank/DDBJ databases">
        <title>Draft Genome Sequence of Desulfitobacterium hafniense Strain DH, a Sulfate-reducing Bacterium Isolated from Paddy Soils.</title>
        <authorList>
            <person name="Bao P."/>
            <person name="Zhang X."/>
            <person name="Li G."/>
        </authorList>
    </citation>
    <scope>NUCLEOTIDE SEQUENCE [LARGE SCALE GENOMIC DNA]</scope>
    <source>
        <strain evidence="1 2">DH</strain>
    </source>
</reference>
<dbReference type="Proteomes" id="UP000054623">
    <property type="component" value="Unassembled WGS sequence"/>
</dbReference>
<dbReference type="OrthoDB" id="787297at2"/>
<proteinExistence type="predicted"/>